<proteinExistence type="predicted"/>
<dbReference type="RefSeq" id="WP_182959590.1">
    <property type="nucleotide sequence ID" value="NZ_WNXC01000006.1"/>
</dbReference>
<organism evidence="1 2">
    <name type="scientific">Pedobacter gandavensis</name>
    <dbReference type="NCBI Taxonomy" id="2679963"/>
    <lineage>
        <taxon>Bacteria</taxon>
        <taxon>Pseudomonadati</taxon>
        <taxon>Bacteroidota</taxon>
        <taxon>Sphingobacteriia</taxon>
        <taxon>Sphingobacteriales</taxon>
        <taxon>Sphingobacteriaceae</taxon>
        <taxon>Pedobacter</taxon>
    </lineage>
</organism>
<dbReference type="Pfam" id="PF19781">
    <property type="entry name" value="DUF6266"/>
    <property type="match status" value="1"/>
</dbReference>
<sequence>MGKLFAGPWSDFQGKVGNNVGRYVNGENILAVKPHKSNKPATAFQLNQQDIFGRMNSIVTHWNEPIEEGFRKRSYRQTARSAAVEYNLKFAVTGVSPNREIDYTKLTFSRGKLAGAQNMKVINSIADPNFLTFSWIKDVNNKEAKDTDFVSFLIYCPALDRHTGLLKAFERSELTCDFAIPYIFNGQEIECYAYFTSADGLLVSDSQYAGNLLKA</sequence>
<comment type="caution">
    <text evidence="1">The sequence shown here is derived from an EMBL/GenBank/DDBJ whole genome shotgun (WGS) entry which is preliminary data.</text>
</comment>
<dbReference type="EMBL" id="WNXC01000006">
    <property type="protein sequence ID" value="MBB2150544.1"/>
    <property type="molecule type" value="Genomic_DNA"/>
</dbReference>
<name>A0ABR6EZ54_9SPHI</name>
<protein>
    <submittedName>
        <fullName evidence="1">Uncharacterized protein</fullName>
    </submittedName>
</protein>
<evidence type="ECO:0000313" key="1">
    <source>
        <dbReference type="EMBL" id="MBB2150544.1"/>
    </source>
</evidence>
<dbReference type="InterPro" id="IPR046233">
    <property type="entry name" value="DUF6266"/>
</dbReference>
<reference evidence="1 2" key="1">
    <citation type="submission" date="2019-11" db="EMBL/GenBank/DDBJ databases">
        <title>Description of Pedobacter sp. LMG 31462T.</title>
        <authorList>
            <person name="Carlier A."/>
            <person name="Qi S."/>
            <person name="Vandamme P."/>
        </authorList>
    </citation>
    <scope>NUCLEOTIDE SEQUENCE [LARGE SCALE GENOMIC DNA]</scope>
    <source>
        <strain evidence="1 2">LMG 31462</strain>
    </source>
</reference>
<dbReference type="Proteomes" id="UP000636110">
    <property type="component" value="Unassembled WGS sequence"/>
</dbReference>
<accession>A0ABR6EZ54</accession>
<evidence type="ECO:0000313" key="2">
    <source>
        <dbReference type="Proteomes" id="UP000636110"/>
    </source>
</evidence>
<gene>
    <name evidence="1" type="ORF">GM920_16725</name>
</gene>
<keyword evidence="2" id="KW-1185">Reference proteome</keyword>